<feature type="transmembrane region" description="Helical" evidence="2">
    <location>
        <begin position="27"/>
        <end position="51"/>
    </location>
</feature>
<accession>A0ABR0C9I6</accession>
<proteinExistence type="predicted"/>
<keyword evidence="2" id="KW-1133">Transmembrane helix</keyword>
<feature type="compositionally biased region" description="Basic and acidic residues" evidence="1">
    <location>
        <begin position="72"/>
        <end position="83"/>
    </location>
</feature>
<evidence type="ECO:0000256" key="1">
    <source>
        <dbReference type="SAM" id="MobiDB-lite"/>
    </source>
</evidence>
<protein>
    <submittedName>
        <fullName evidence="3">Uncharacterized protein</fullName>
    </submittedName>
</protein>
<feature type="region of interest" description="Disordered" evidence="1">
    <location>
        <begin position="72"/>
        <end position="103"/>
    </location>
</feature>
<dbReference type="EMBL" id="JAWRVI010000006">
    <property type="protein sequence ID" value="KAK4093058.1"/>
    <property type="molecule type" value="Genomic_DNA"/>
</dbReference>
<keyword evidence="2" id="KW-0812">Transmembrane</keyword>
<keyword evidence="2" id="KW-0472">Membrane</keyword>
<evidence type="ECO:0000256" key="2">
    <source>
        <dbReference type="SAM" id="Phobius"/>
    </source>
</evidence>
<evidence type="ECO:0000313" key="4">
    <source>
        <dbReference type="Proteomes" id="UP001287286"/>
    </source>
</evidence>
<feature type="region of interest" description="Disordered" evidence="1">
    <location>
        <begin position="1"/>
        <end position="21"/>
    </location>
</feature>
<evidence type="ECO:0000313" key="3">
    <source>
        <dbReference type="EMBL" id="KAK4093058.1"/>
    </source>
</evidence>
<name>A0ABR0C9I6_PURLI</name>
<reference evidence="3 4" key="1">
    <citation type="journal article" date="2024" name="Microbiol. Resour. Announc.">
        <title>Genome annotations for the ascomycete fungi Trichoderma harzianum, Trichoderma aggressivum, and Purpureocillium lilacinum.</title>
        <authorList>
            <person name="Beijen E.P.W."/>
            <person name="Ohm R.A."/>
        </authorList>
    </citation>
    <scope>NUCLEOTIDE SEQUENCE [LARGE SCALE GENOMIC DNA]</scope>
    <source>
        <strain evidence="3 4">CBS 150709</strain>
    </source>
</reference>
<dbReference type="Proteomes" id="UP001287286">
    <property type="component" value="Unassembled WGS sequence"/>
</dbReference>
<organism evidence="3 4">
    <name type="scientific">Purpureocillium lilacinum</name>
    <name type="common">Paecilomyces lilacinus</name>
    <dbReference type="NCBI Taxonomy" id="33203"/>
    <lineage>
        <taxon>Eukaryota</taxon>
        <taxon>Fungi</taxon>
        <taxon>Dikarya</taxon>
        <taxon>Ascomycota</taxon>
        <taxon>Pezizomycotina</taxon>
        <taxon>Sordariomycetes</taxon>
        <taxon>Hypocreomycetidae</taxon>
        <taxon>Hypocreales</taxon>
        <taxon>Ophiocordycipitaceae</taxon>
        <taxon>Purpureocillium</taxon>
    </lineage>
</organism>
<sequence length="103" mass="11081">MAMDRSTHTASASATSQVKGPCDADTIGAIIGLSVSCGVLFVVMLVFTYAYSRCRVKYRALELQLHPRGDIQLEAQRAADGHAHPPTQESEAPEAPEPRPEDS</sequence>
<keyword evidence="4" id="KW-1185">Reference proteome</keyword>
<comment type="caution">
    <text evidence="3">The sequence shown here is derived from an EMBL/GenBank/DDBJ whole genome shotgun (WGS) entry which is preliminary data.</text>
</comment>
<gene>
    <name evidence="3" type="ORF">Purlil1_2215</name>
</gene>